<reference evidence="1" key="1">
    <citation type="submission" date="2020-09" db="EMBL/GenBank/DDBJ databases">
        <title>Genome-Enabled Discovery of Anthraquinone Biosynthesis in Senna tora.</title>
        <authorList>
            <person name="Kang S.-H."/>
            <person name="Pandey R.P."/>
            <person name="Lee C.-M."/>
            <person name="Sim J.-S."/>
            <person name="Jeong J.-T."/>
            <person name="Choi B.-S."/>
            <person name="Jung M."/>
            <person name="Ginzburg D."/>
            <person name="Zhao K."/>
            <person name="Won S.Y."/>
            <person name="Oh T.-J."/>
            <person name="Yu Y."/>
            <person name="Kim N.-H."/>
            <person name="Lee O.R."/>
            <person name="Lee T.-H."/>
            <person name="Bashyal P."/>
            <person name="Kim T.-S."/>
            <person name="Lee W.-H."/>
            <person name="Kawkins C."/>
            <person name="Kim C.-K."/>
            <person name="Kim J.S."/>
            <person name="Ahn B.O."/>
            <person name="Rhee S.Y."/>
            <person name="Sohng J.K."/>
        </authorList>
    </citation>
    <scope>NUCLEOTIDE SEQUENCE</scope>
    <source>
        <tissue evidence="1">Leaf</tissue>
    </source>
</reference>
<name>A0A834X244_9FABA</name>
<evidence type="ECO:0000313" key="2">
    <source>
        <dbReference type="Proteomes" id="UP000634136"/>
    </source>
</evidence>
<dbReference type="EMBL" id="JAAIUW010000003">
    <property type="protein sequence ID" value="KAF7836947.1"/>
    <property type="molecule type" value="Genomic_DNA"/>
</dbReference>
<protein>
    <submittedName>
        <fullName evidence="1">Uncharacterized protein</fullName>
    </submittedName>
</protein>
<comment type="caution">
    <text evidence="1">The sequence shown here is derived from an EMBL/GenBank/DDBJ whole genome shotgun (WGS) entry which is preliminary data.</text>
</comment>
<dbReference type="AlphaFoldDB" id="A0A834X244"/>
<accession>A0A834X244</accession>
<dbReference type="Proteomes" id="UP000634136">
    <property type="component" value="Unassembled WGS sequence"/>
</dbReference>
<gene>
    <name evidence="1" type="ORF">G2W53_005429</name>
</gene>
<evidence type="ECO:0000313" key="1">
    <source>
        <dbReference type="EMBL" id="KAF7836947.1"/>
    </source>
</evidence>
<proteinExistence type="predicted"/>
<keyword evidence="2" id="KW-1185">Reference proteome</keyword>
<sequence length="55" mass="6037">MPEIFVPSLRDPPFFTKDLTLVATTSTFATANGKHIPDGVLLALDDNVVSNYKEE</sequence>
<organism evidence="1 2">
    <name type="scientific">Senna tora</name>
    <dbReference type="NCBI Taxonomy" id="362788"/>
    <lineage>
        <taxon>Eukaryota</taxon>
        <taxon>Viridiplantae</taxon>
        <taxon>Streptophyta</taxon>
        <taxon>Embryophyta</taxon>
        <taxon>Tracheophyta</taxon>
        <taxon>Spermatophyta</taxon>
        <taxon>Magnoliopsida</taxon>
        <taxon>eudicotyledons</taxon>
        <taxon>Gunneridae</taxon>
        <taxon>Pentapetalae</taxon>
        <taxon>rosids</taxon>
        <taxon>fabids</taxon>
        <taxon>Fabales</taxon>
        <taxon>Fabaceae</taxon>
        <taxon>Caesalpinioideae</taxon>
        <taxon>Cassia clade</taxon>
        <taxon>Senna</taxon>
    </lineage>
</organism>